<organism evidence="2 3">
    <name type="scientific">Lacibacter luteus</name>
    <dbReference type="NCBI Taxonomy" id="2508719"/>
    <lineage>
        <taxon>Bacteria</taxon>
        <taxon>Pseudomonadati</taxon>
        <taxon>Bacteroidota</taxon>
        <taxon>Chitinophagia</taxon>
        <taxon>Chitinophagales</taxon>
        <taxon>Chitinophagaceae</taxon>
        <taxon>Lacibacter</taxon>
    </lineage>
</organism>
<reference evidence="2 3" key="1">
    <citation type="submission" date="2019-01" db="EMBL/GenBank/DDBJ databases">
        <title>Lacibacter sp. strain TTM-7.</title>
        <authorList>
            <person name="Chen W.-M."/>
        </authorList>
    </citation>
    <scope>NUCLEOTIDE SEQUENCE [LARGE SCALE GENOMIC DNA]</scope>
    <source>
        <strain evidence="2 3">TTM-7</strain>
    </source>
</reference>
<dbReference type="PANTHER" id="PTHR34988:SF1">
    <property type="entry name" value="DNA-BINDING PROTEIN"/>
    <property type="match status" value="1"/>
</dbReference>
<evidence type="ECO:0000313" key="2">
    <source>
        <dbReference type="EMBL" id="RXK60647.1"/>
    </source>
</evidence>
<comment type="caution">
    <text evidence="2">The sequence shown here is derived from an EMBL/GenBank/DDBJ whole genome shotgun (WGS) entry which is preliminary data.</text>
</comment>
<evidence type="ECO:0000259" key="1">
    <source>
        <dbReference type="PROSITE" id="PS51742"/>
    </source>
</evidence>
<dbReference type="PROSITE" id="PS51742">
    <property type="entry name" value="PPC"/>
    <property type="match status" value="1"/>
</dbReference>
<sequence>MKYILILFLFAACKTKPAMQNDDVKTHAFRLKPGQDLKQEIQSYVQQHNIEAGWIVTCVGSVTQYHLRFANQPEGNKATGHFEIVSLVGTVSINGSHLHMSVSDSTGKTIGGHLLDSNLVYTTAEIIIGEGTQLIFTREKDGTTPWEELQVKPKQ</sequence>
<dbReference type="Gene3D" id="3.30.1330.80">
    <property type="entry name" value="Hypothetical protein, similar to alpha- acetolactate decarboxylase, domain 2"/>
    <property type="match status" value="1"/>
</dbReference>
<dbReference type="Pfam" id="PF03479">
    <property type="entry name" value="PCC"/>
    <property type="match status" value="1"/>
</dbReference>
<dbReference type="OrthoDB" id="552202at2"/>
<proteinExistence type="predicted"/>
<dbReference type="SUPFAM" id="SSF117856">
    <property type="entry name" value="AF0104/ALDC/Ptd012-like"/>
    <property type="match status" value="1"/>
</dbReference>
<dbReference type="PANTHER" id="PTHR34988">
    <property type="entry name" value="PROTEIN, PUTATIVE-RELATED"/>
    <property type="match status" value="1"/>
</dbReference>
<dbReference type="AlphaFoldDB" id="A0A4Q1CJT8"/>
<feature type="domain" description="PPC" evidence="1">
    <location>
        <begin position="21"/>
        <end position="152"/>
    </location>
</feature>
<keyword evidence="2" id="KW-0238">DNA-binding</keyword>
<dbReference type="InterPro" id="IPR005175">
    <property type="entry name" value="PPC_dom"/>
</dbReference>
<accession>A0A4Q1CJT8</accession>
<dbReference type="CDD" id="cd11378">
    <property type="entry name" value="DUF296"/>
    <property type="match status" value="1"/>
</dbReference>
<evidence type="ECO:0000313" key="3">
    <source>
        <dbReference type="Proteomes" id="UP000290204"/>
    </source>
</evidence>
<dbReference type="Proteomes" id="UP000290204">
    <property type="component" value="Unassembled WGS sequence"/>
</dbReference>
<dbReference type="EMBL" id="SDHW01000002">
    <property type="protein sequence ID" value="RXK60647.1"/>
    <property type="molecule type" value="Genomic_DNA"/>
</dbReference>
<gene>
    <name evidence="2" type="ORF">ESA94_09290</name>
</gene>
<dbReference type="GO" id="GO:0003677">
    <property type="term" value="F:DNA binding"/>
    <property type="evidence" value="ECO:0007669"/>
    <property type="project" value="UniProtKB-KW"/>
</dbReference>
<protein>
    <submittedName>
        <fullName evidence="2">DNA-binding protein</fullName>
    </submittedName>
</protein>
<keyword evidence="3" id="KW-1185">Reference proteome</keyword>
<name>A0A4Q1CJT8_9BACT</name>